<keyword evidence="3" id="KW-1185">Reference proteome</keyword>
<feature type="region of interest" description="Disordered" evidence="1">
    <location>
        <begin position="156"/>
        <end position="180"/>
    </location>
</feature>
<feature type="compositionally biased region" description="Low complexity" evidence="1">
    <location>
        <begin position="156"/>
        <end position="168"/>
    </location>
</feature>
<protein>
    <submittedName>
        <fullName evidence="2">Uncharacterized protein</fullName>
    </submittedName>
</protein>
<dbReference type="Proteomes" id="UP000030645">
    <property type="component" value="Unassembled WGS sequence"/>
</dbReference>
<evidence type="ECO:0000313" key="2">
    <source>
        <dbReference type="EMBL" id="EXB57533.1"/>
    </source>
</evidence>
<dbReference type="AlphaFoldDB" id="W9R5P3"/>
<evidence type="ECO:0000256" key="1">
    <source>
        <dbReference type="SAM" id="MobiDB-lite"/>
    </source>
</evidence>
<organism evidence="2 3">
    <name type="scientific">Morus notabilis</name>
    <dbReference type="NCBI Taxonomy" id="981085"/>
    <lineage>
        <taxon>Eukaryota</taxon>
        <taxon>Viridiplantae</taxon>
        <taxon>Streptophyta</taxon>
        <taxon>Embryophyta</taxon>
        <taxon>Tracheophyta</taxon>
        <taxon>Spermatophyta</taxon>
        <taxon>Magnoliopsida</taxon>
        <taxon>eudicotyledons</taxon>
        <taxon>Gunneridae</taxon>
        <taxon>Pentapetalae</taxon>
        <taxon>rosids</taxon>
        <taxon>fabids</taxon>
        <taxon>Rosales</taxon>
        <taxon>Moraceae</taxon>
        <taxon>Moreae</taxon>
        <taxon>Morus</taxon>
    </lineage>
</organism>
<proteinExistence type="predicted"/>
<evidence type="ECO:0000313" key="3">
    <source>
        <dbReference type="Proteomes" id="UP000030645"/>
    </source>
</evidence>
<name>W9R5P3_9ROSA</name>
<dbReference type="EMBL" id="KE344347">
    <property type="protein sequence ID" value="EXB57533.1"/>
    <property type="molecule type" value="Genomic_DNA"/>
</dbReference>
<gene>
    <name evidence="2" type="ORF">L484_022638</name>
</gene>
<reference evidence="3" key="1">
    <citation type="submission" date="2013-01" db="EMBL/GenBank/DDBJ databases">
        <title>Draft Genome Sequence of a Mulberry Tree, Morus notabilis C.K. Schneid.</title>
        <authorList>
            <person name="He N."/>
            <person name="Zhao S."/>
        </authorList>
    </citation>
    <scope>NUCLEOTIDE SEQUENCE</scope>
</reference>
<accession>W9R5P3</accession>
<sequence length="180" mass="20320">MKVVKTSLANQNRTRTRSRGEVGIPVHNFDLFFSLPVHLRFSLSDSQSNYGNIAIVYSPVRSHLLRRRPLEQSQIQAKIFHRHRDRRFQHDLIVLKLDLIIATHVSQRSANSDSCKHHRRIKRSSESVVDFLGFSGRPALALALALLLRVSRFTTRSSSSSSSSSRVLHPTAGEALTLAD</sequence>